<keyword evidence="2" id="KW-1185">Reference proteome</keyword>
<accession>A0A0R3QHQ5</accession>
<protein>
    <submittedName>
        <fullName evidence="3">Secreted protein</fullName>
    </submittedName>
</protein>
<proteinExistence type="predicted"/>
<reference evidence="1 2" key="2">
    <citation type="submission" date="2018-11" db="EMBL/GenBank/DDBJ databases">
        <authorList>
            <consortium name="Pathogen Informatics"/>
        </authorList>
    </citation>
    <scope>NUCLEOTIDE SEQUENCE [LARGE SCALE GENOMIC DNA]</scope>
</reference>
<evidence type="ECO:0000313" key="2">
    <source>
        <dbReference type="Proteomes" id="UP000280834"/>
    </source>
</evidence>
<dbReference type="EMBL" id="UZAG01005464">
    <property type="protein sequence ID" value="VDO17795.1"/>
    <property type="molecule type" value="Genomic_DNA"/>
</dbReference>
<dbReference type="Proteomes" id="UP000280834">
    <property type="component" value="Unassembled WGS sequence"/>
</dbReference>
<evidence type="ECO:0000313" key="3">
    <source>
        <dbReference type="WBParaSite" id="BTMF_0000592301-mRNA-1"/>
    </source>
</evidence>
<reference evidence="3" key="1">
    <citation type="submission" date="2017-02" db="UniProtKB">
        <authorList>
            <consortium name="WormBaseParasite"/>
        </authorList>
    </citation>
    <scope>IDENTIFICATION</scope>
</reference>
<sequence>MNIEQFFSFLFLWHRKHNSHWNGIKSLLVTVVKGKSYSNKCLILTNAINVHRKKCEGNDLKCCFLLVNRTFDFNKLRAIAEMNITEYAHKQTPLRTEPSLQA</sequence>
<name>A0A0R3QHQ5_9BILA</name>
<dbReference type="WBParaSite" id="BTMF_0000592301-mRNA-1">
    <property type="protein sequence ID" value="BTMF_0000592301-mRNA-1"/>
    <property type="gene ID" value="BTMF_0000592301"/>
</dbReference>
<gene>
    <name evidence="1" type="ORF">BTMF_LOCUS5187</name>
</gene>
<evidence type="ECO:0000313" key="1">
    <source>
        <dbReference type="EMBL" id="VDO17795.1"/>
    </source>
</evidence>
<organism evidence="3">
    <name type="scientific">Brugia timori</name>
    <dbReference type="NCBI Taxonomy" id="42155"/>
    <lineage>
        <taxon>Eukaryota</taxon>
        <taxon>Metazoa</taxon>
        <taxon>Ecdysozoa</taxon>
        <taxon>Nematoda</taxon>
        <taxon>Chromadorea</taxon>
        <taxon>Rhabditida</taxon>
        <taxon>Spirurina</taxon>
        <taxon>Spiruromorpha</taxon>
        <taxon>Filarioidea</taxon>
        <taxon>Onchocercidae</taxon>
        <taxon>Brugia</taxon>
    </lineage>
</organism>
<dbReference type="AlphaFoldDB" id="A0A0R3QHQ5"/>